<dbReference type="Pfam" id="PF00857">
    <property type="entry name" value="Isochorismatase"/>
    <property type="match status" value="1"/>
</dbReference>
<evidence type="ECO:0000313" key="5">
    <source>
        <dbReference type="EMBL" id="CAD8437973.1"/>
    </source>
</evidence>
<dbReference type="PANTHER" id="PTHR40446:SF2">
    <property type="entry name" value="N-ACETYLGLUCOSAMINE-1-PHOSPHODIESTER ALPHA-N-ACETYLGLUCOSAMINIDASE"/>
    <property type="match status" value="1"/>
</dbReference>
<name>A0A7S0GSP7_9EUKA</name>
<dbReference type="InterPro" id="IPR018711">
    <property type="entry name" value="NAGPA"/>
</dbReference>
<dbReference type="AlphaFoldDB" id="A0A7S0GSP7"/>
<comment type="similarity">
    <text evidence="1">Belongs to the isochorismatase family.</text>
</comment>
<organism evidence="5">
    <name type="scientific">Amorphochlora amoebiformis</name>
    <dbReference type="NCBI Taxonomy" id="1561963"/>
    <lineage>
        <taxon>Eukaryota</taxon>
        <taxon>Sar</taxon>
        <taxon>Rhizaria</taxon>
        <taxon>Cercozoa</taxon>
        <taxon>Chlorarachniophyceae</taxon>
        <taxon>Amorphochlora</taxon>
    </lineage>
</organism>
<accession>A0A7S0GSP7</accession>
<feature type="chain" id="PRO_5030816006" description="Phosphodiester glycosidase domain-containing protein" evidence="2">
    <location>
        <begin position="19"/>
        <end position="578"/>
    </location>
</feature>
<sequence length="578" mass="62087">MYSIWVILGLLSAKIASGKHIACGITPRDGLVIVDFQNDFMQAQPVRQGVSPNYDITDYLDSTGRSIKPGSLAVNGTADIVTPINRWIESFNANGARIFASLDWHDSNHCSFCRNGTMYPHGAVCGPLPQAGFNATGRCNDSVAIADYGRGSLMQWPDHCVQDRFGSRFQPYLKLPKNTTVVKKGWDVDLDNYSAFGGTLSVQQYPFDTKDDKSVLENRPSLSDMVVKYDIRRLWVLGIALDFCVGNTVLDALGKNEDTKRPKPETLEATYLVLPCTRSVGNSTGDEMIQRIQKAGGKIITKVDPYEGVTEGCDVTHPHVTQDHQSSNNDTQVPRFILVPSDKSASRSINITVLPNAGGAGRNGTLAVVSGASSLFQTLPPLPGCGLGLTKTSETAKANGCAFATNGGPFKEGGKGGCLGVLINNSTILSSDFSDNHTAQFGVTSNGEWFLGNLNSKEEAKSLSIINALSGFDWLVYDKKVLPMPGGKQAPRSAIGVDNIGRLVLLEVDGCEYCPIRQGPTLEQMARLLTNLGVWHAINLDGGGSSTVYSDGNVINSPTCDDKGTICERPVATITCVH</sequence>
<proteinExistence type="inferred from homology"/>
<reference evidence="5" key="1">
    <citation type="submission" date="2021-01" db="EMBL/GenBank/DDBJ databases">
        <authorList>
            <person name="Corre E."/>
            <person name="Pelletier E."/>
            <person name="Niang G."/>
            <person name="Scheremetjew M."/>
            <person name="Finn R."/>
            <person name="Kale V."/>
            <person name="Holt S."/>
            <person name="Cochrane G."/>
            <person name="Meng A."/>
            <person name="Brown T."/>
            <person name="Cohen L."/>
        </authorList>
    </citation>
    <scope>NUCLEOTIDE SEQUENCE</scope>
    <source>
        <strain evidence="5">CCMP2058</strain>
    </source>
</reference>
<keyword evidence="2" id="KW-0732">Signal</keyword>
<dbReference type="InterPro" id="IPR036380">
    <property type="entry name" value="Isochorismatase-like_sf"/>
</dbReference>
<dbReference type="InterPro" id="IPR000868">
    <property type="entry name" value="Isochorismatase-like_dom"/>
</dbReference>
<feature type="domain" description="Phosphodiester glycosidase" evidence="4">
    <location>
        <begin position="399"/>
        <end position="577"/>
    </location>
</feature>
<protein>
    <recommendedName>
        <fullName evidence="6">Phosphodiester glycosidase domain-containing protein</fullName>
    </recommendedName>
</protein>
<evidence type="ECO:0000259" key="4">
    <source>
        <dbReference type="Pfam" id="PF09992"/>
    </source>
</evidence>
<evidence type="ECO:0000256" key="1">
    <source>
        <dbReference type="ARBA" id="ARBA00006336"/>
    </source>
</evidence>
<evidence type="ECO:0000256" key="2">
    <source>
        <dbReference type="SAM" id="SignalP"/>
    </source>
</evidence>
<dbReference type="Pfam" id="PF09992">
    <property type="entry name" value="NAGPA"/>
    <property type="match status" value="1"/>
</dbReference>
<feature type="domain" description="Isochorismatase-like" evidence="3">
    <location>
        <begin position="31"/>
        <end position="256"/>
    </location>
</feature>
<dbReference type="PANTHER" id="PTHR40446">
    <property type="entry name" value="N-ACETYLGLUCOSAMINE-1-PHOSPHODIESTER ALPHA-N-ACETYLGLUCOSAMINIDASE"/>
    <property type="match status" value="1"/>
</dbReference>
<dbReference type="EMBL" id="HBEM01006754">
    <property type="protein sequence ID" value="CAD8437973.1"/>
    <property type="molecule type" value="Transcribed_RNA"/>
</dbReference>
<evidence type="ECO:0008006" key="6">
    <source>
        <dbReference type="Google" id="ProtNLM"/>
    </source>
</evidence>
<feature type="signal peptide" evidence="2">
    <location>
        <begin position="1"/>
        <end position="18"/>
    </location>
</feature>
<evidence type="ECO:0000259" key="3">
    <source>
        <dbReference type="Pfam" id="PF00857"/>
    </source>
</evidence>
<dbReference type="SUPFAM" id="SSF52499">
    <property type="entry name" value="Isochorismatase-like hydrolases"/>
    <property type="match status" value="1"/>
</dbReference>
<dbReference type="Gene3D" id="3.40.50.850">
    <property type="entry name" value="Isochorismatase-like"/>
    <property type="match status" value="1"/>
</dbReference>
<gene>
    <name evidence="5" type="ORF">LAMO00422_LOCUS4702</name>
</gene>